<dbReference type="Pfam" id="PF24758">
    <property type="entry name" value="LRR_At5g56370"/>
    <property type="match status" value="1"/>
</dbReference>
<dbReference type="PANTHER" id="PTHR34145:SF28">
    <property type="entry name" value="F-BOX DOMAIN-CONTAINING PROTEIN"/>
    <property type="match status" value="1"/>
</dbReference>
<keyword evidence="3" id="KW-1185">Reference proteome</keyword>
<dbReference type="SUPFAM" id="SSF52047">
    <property type="entry name" value="RNI-like"/>
    <property type="match status" value="1"/>
</dbReference>
<feature type="domain" description="F-box/LRR-repeat protein 15/At3g58940/PEG3-like LRR" evidence="1">
    <location>
        <begin position="14"/>
        <end position="151"/>
    </location>
</feature>
<dbReference type="PANTHER" id="PTHR34145">
    <property type="entry name" value="OS02G0105600 PROTEIN"/>
    <property type="match status" value="1"/>
</dbReference>
<dbReference type="Gene3D" id="3.80.10.10">
    <property type="entry name" value="Ribonuclease Inhibitor"/>
    <property type="match status" value="1"/>
</dbReference>
<dbReference type="EMBL" id="BQNB010012529">
    <property type="protein sequence ID" value="GJT04699.1"/>
    <property type="molecule type" value="Genomic_DNA"/>
</dbReference>
<sequence length="233" mass="27028">MINTWGAQRELTCNVQDLDIYLGDYSYIAKAVDQIVFDKSFFINPSFTHLKLECCFASPTGFFISWENLKSLCLSYVDLNEDLFQSILFESPGLETFKLNECLGFTRLDIISKSVKKFVISGYKSISKDKFVHLNAPSILSLTIQGCMILRDLRFVDVFSLVKAKFYHMPGDIPINDDEEYYMLKEHLEKLCHVKHELKLKLGDRCSEVLYWLEAQRFIVPPNIKHVVDNELE</sequence>
<proteinExistence type="predicted"/>
<protein>
    <submittedName>
        <fullName evidence="2">F-box/LRR-repeat protein 25-like protein</fullName>
    </submittedName>
</protein>
<dbReference type="InterPro" id="IPR053772">
    <property type="entry name" value="At1g61320/At1g61330-like"/>
</dbReference>
<evidence type="ECO:0000313" key="3">
    <source>
        <dbReference type="Proteomes" id="UP001151760"/>
    </source>
</evidence>
<reference evidence="2" key="2">
    <citation type="submission" date="2022-01" db="EMBL/GenBank/DDBJ databases">
        <authorList>
            <person name="Yamashiro T."/>
            <person name="Shiraishi A."/>
            <person name="Satake H."/>
            <person name="Nakayama K."/>
        </authorList>
    </citation>
    <scope>NUCLEOTIDE SEQUENCE</scope>
</reference>
<dbReference type="InterPro" id="IPR032675">
    <property type="entry name" value="LRR_dom_sf"/>
</dbReference>
<organism evidence="2 3">
    <name type="scientific">Tanacetum coccineum</name>
    <dbReference type="NCBI Taxonomy" id="301880"/>
    <lineage>
        <taxon>Eukaryota</taxon>
        <taxon>Viridiplantae</taxon>
        <taxon>Streptophyta</taxon>
        <taxon>Embryophyta</taxon>
        <taxon>Tracheophyta</taxon>
        <taxon>Spermatophyta</taxon>
        <taxon>Magnoliopsida</taxon>
        <taxon>eudicotyledons</taxon>
        <taxon>Gunneridae</taxon>
        <taxon>Pentapetalae</taxon>
        <taxon>asterids</taxon>
        <taxon>campanulids</taxon>
        <taxon>Asterales</taxon>
        <taxon>Asteraceae</taxon>
        <taxon>Asteroideae</taxon>
        <taxon>Anthemideae</taxon>
        <taxon>Anthemidinae</taxon>
        <taxon>Tanacetum</taxon>
    </lineage>
</organism>
<reference evidence="2" key="1">
    <citation type="journal article" date="2022" name="Int. J. Mol. Sci.">
        <title>Draft Genome of Tanacetum Coccineum: Genomic Comparison of Closely Related Tanacetum-Family Plants.</title>
        <authorList>
            <person name="Yamashiro T."/>
            <person name="Shiraishi A."/>
            <person name="Nakayama K."/>
            <person name="Satake H."/>
        </authorList>
    </citation>
    <scope>NUCLEOTIDE SEQUENCE</scope>
</reference>
<name>A0ABQ5ARN7_9ASTR</name>
<gene>
    <name evidence="2" type="ORF">Tco_0839161</name>
</gene>
<dbReference type="InterPro" id="IPR055411">
    <property type="entry name" value="LRR_FXL15/At3g58940/PEG3-like"/>
</dbReference>
<evidence type="ECO:0000259" key="1">
    <source>
        <dbReference type="Pfam" id="PF24758"/>
    </source>
</evidence>
<comment type="caution">
    <text evidence="2">The sequence shown here is derived from an EMBL/GenBank/DDBJ whole genome shotgun (WGS) entry which is preliminary data.</text>
</comment>
<accession>A0ABQ5ARN7</accession>
<dbReference type="Proteomes" id="UP001151760">
    <property type="component" value="Unassembled WGS sequence"/>
</dbReference>
<evidence type="ECO:0000313" key="2">
    <source>
        <dbReference type="EMBL" id="GJT04699.1"/>
    </source>
</evidence>